<evidence type="ECO:0000313" key="10">
    <source>
        <dbReference type="Proteomes" id="UP000472270"/>
    </source>
</evidence>
<dbReference type="PANTHER" id="PTHR12425:SF3">
    <property type="entry name" value="SYNEMBRYN"/>
    <property type="match status" value="1"/>
</dbReference>
<feature type="region of interest" description="Disordered" evidence="7">
    <location>
        <begin position="488"/>
        <end position="516"/>
    </location>
</feature>
<dbReference type="SUPFAM" id="SSF48371">
    <property type="entry name" value="ARM repeat"/>
    <property type="match status" value="1"/>
</dbReference>
<dbReference type="GO" id="GO:0007186">
    <property type="term" value="P:G protein-coupled receptor signaling pathway"/>
    <property type="evidence" value="ECO:0007669"/>
    <property type="project" value="TreeGrafter"/>
</dbReference>
<dbReference type="InterPro" id="IPR019318">
    <property type="entry name" value="Gua_nucleotide_exch_fac_Ric8"/>
</dbReference>
<dbReference type="AlphaFoldDB" id="A0A673NP67"/>
<comment type="subunit">
    <text evidence="6">Interacts with some GDP-bound G alpha proteins. Does not interact with G-alpha proteins when they are in complex with subunits beta and gamma.</text>
</comment>
<dbReference type="InterPro" id="IPR008376">
    <property type="entry name" value="Chaperone_Ric-8_A/B"/>
</dbReference>
<evidence type="ECO:0000313" key="9">
    <source>
        <dbReference type="Ensembl" id="ENSSRHP00000103200.1"/>
    </source>
</evidence>
<dbReference type="GO" id="GO:0001965">
    <property type="term" value="F:G-protein alpha-subunit binding"/>
    <property type="evidence" value="ECO:0007669"/>
    <property type="project" value="UniProtKB-UniRule"/>
</dbReference>
<reference evidence="9" key="1">
    <citation type="submission" date="2025-08" db="UniProtKB">
        <authorList>
            <consortium name="Ensembl"/>
        </authorList>
    </citation>
    <scope>IDENTIFICATION</scope>
</reference>
<keyword evidence="8" id="KW-0472">Membrane</keyword>
<evidence type="ECO:0000256" key="4">
    <source>
        <dbReference type="ARBA" id="ARBA00022658"/>
    </source>
</evidence>
<feature type="compositionally biased region" description="Acidic residues" evidence="7">
    <location>
        <begin position="501"/>
        <end position="516"/>
    </location>
</feature>
<dbReference type="GO" id="GO:0005886">
    <property type="term" value="C:plasma membrane"/>
    <property type="evidence" value="ECO:0007669"/>
    <property type="project" value="TreeGrafter"/>
</dbReference>
<dbReference type="Ensembl" id="ENSSRHT00000105973.1">
    <property type="protein sequence ID" value="ENSSRHP00000103200.1"/>
    <property type="gene ID" value="ENSSRHG00000050474.1"/>
</dbReference>
<keyword evidence="5" id="KW-0143">Chaperone</keyword>
<feature type="compositionally biased region" description="Basic and acidic residues" evidence="7">
    <location>
        <begin position="423"/>
        <end position="452"/>
    </location>
</feature>
<dbReference type="GO" id="GO:0005085">
    <property type="term" value="F:guanyl-nucleotide exchange factor activity"/>
    <property type="evidence" value="ECO:0007669"/>
    <property type="project" value="UniProtKB-UniRule"/>
</dbReference>
<comment type="function">
    <text evidence="6">Chaperone that specifically binds and folds nascent G alpha proteins prior to G protein heterotrimer formation. Also acts as a guanine nucleotide exchange factor (GEF) for G alpha proteins by stimulating exchange of bound GDP for free GTP.</text>
</comment>
<dbReference type="Pfam" id="PF10165">
    <property type="entry name" value="Ric8"/>
    <property type="match status" value="1"/>
</dbReference>
<keyword evidence="10" id="KW-1185">Reference proteome</keyword>
<dbReference type="InterPro" id="IPR016024">
    <property type="entry name" value="ARM-type_fold"/>
</dbReference>
<evidence type="ECO:0000256" key="8">
    <source>
        <dbReference type="SAM" id="Phobius"/>
    </source>
</evidence>
<organism evidence="9 10">
    <name type="scientific">Sinocyclocheilus rhinocerous</name>
    <dbReference type="NCBI Taxonomy" id="307959"/>
    <lineage>
        <taxon>Eukaryota</taxon>
        <taxon>Metazoa</taxon>
        <taxon>Chordata</taxon>
        <taxon>Craniata</taxon>
        <taxon>Vertebrata</taxon>
        <taxon>Euteleostomi</taxon>
        <taxon>Actinopterygii</taxon>
        <taxon>Neopterygii</taxon>
        <taxon>Teleostei</taxon>
        <taxon>Ostariophysi</taxon>
        <taxon>Cypriniformes</taxon>
        <taxon>Cyprinidae</taxon>
        <taxon>Cyprininae</taxon>
        <taxon>Sinocyclocheilus</taxon>
    </lineage>
</organism>
<protein>
    <recommendedName>
        <fullName evidence="6">Synembryn</fullName>
    </recommendedName>
    <alternativeName>
        <fullName evidence="6">Protein Ric-8</fullName>
    </alternativeName>
</protein>
<comment type="subcellular location">
    <subcellularLocation>
        <location evidence="1">Cytoplasm</location>
        <location evidence="1">Cell cortex</location>
    </subcellularLocation>
</comment>
<evidence type="ECO:0000256" key="7">
    <source>
        <dbReference type="SAM" id="MobiDB-lite"/>
    </source>
</evidence>
<comment type="similarity">
    <text evidence="2 6">Belongs to the synembryn family.</text>
</comment>
<reference evidence="9" key="2">
    <citation type="submission" date="2025-09" db="UniProtKB">
        <authorList>
            <consortium name="Ensembl"/>
        </authorList>
    </citation>
    <scope>IDENTIFICATION</scope>
</reference>
<keyword evidence="3 6" id="KW-0963">Cytoplasm</keyword>
<feature type="region of interest" description="Disordered" evidence="7">
    <location>
        <begin position="407"/>
        <end position="452"/>
    </location>
</feature>
<feature type="transmembrane region" description="Helical" evidence="8">
    <location>
        <begin position="12"/>
        <end position="32"/>
    </location>
</feature>
<evidence type="ECO:0000256" key="5">
    <source>
        <dbReference type="ARBA" id="ARBA00023186"/>
    </source>
</evidence>
<dbReference type="GO" id="GO:0005938">
    <property type="term" value="C:cell cortex"/>
    <property type="evidence" value="ECO:0007669"/>
    <property type="project" value="UniProtKB-SubCell"/>
</dbReference>
<dbReference type="PRINTS" id="PR01802">
    <property type="entry name" value="SYNEMBRYN"/>
</dbReference>
<accession>A0A673NP67</accession>
<proteinExistence type="inferred from homology"/>
<evidence type="ECO:0000256" key="6">
    <source>
        <dbReference type="RuleBase" id="RU369048"/>
    </source>
</evidence>
<keyword evidence="4 6" id="KW-0344">Guanine-nucleotide releasing factor</keyword>
<sequence>MFTSVTSHYCKSLCFLLFRLAAALIWFIRMWLQPGVLRVCLRTLRIISRDQKALAPLITDNAILTLARLGGVAQIVTCEVFAKYGVNKYFNIIIENSLSLILLRFVFFTRLLHGLSERLKDGIHSSSPPSGQFYELRLLFLLTALRPELRIELRQERGVSMLTAALEQCLEVCWGETHEVLTDLTAPPVCKEVTQHALEILKTLFSITYSVHRQEVDEEAADLYRHLAAVLRHCLLVPCEGEDRKEELQGHTVNVLSALPLQCLDVLLSVRLSEGSKESGGVNMDCVHTLLLFMEKRLDRGYKLKEKLAPVLNLLTESSKAHRETRHYLRQQILPPLRDAEIRPEQGNTLRSKLVRLMTHVDTDIKHCAAELLFVLCKENVSRFVKYTGYGNAAGLLAARGLLNGRGHSPQPQYSSDSDSDTEEYRQAKDRINPVTGRVEEEQPDPMERMTEEEKEAEALRLINMFNKLSRYVNKIIQPMGVTTDGKMAPLCGQTRHSAVQEEEEEEEEDDSETEQ</sequence>
<name>A0A673NP67_9TELE</name>
<evidence type="ECO:0000256" key="2">
    <source>
        <dbReference type="ARBA" id="ARBA00009049"/>
    </source>
</evidence>
<dbReference type="PANTHER" id="PTHR12425">
    <property type="entry name" value="SYNEMBRYN"/>
    <property type="match status" value="1"/>
</dbReference>
<keyword evidence="8" id="KW-0812">Transmembrane</keyword>
<evidence type="ECO:0000256" key="1">
    <source>
        <dbReference type="ARBA" id="ARBA00004544"/>
    </source>
</evidence>
<dbReference type="Proteomes" id="UP000472270">
    <property type="component" value="Unassembled WGS sequence"/>
</dbReference>
<keyword evidence="8" id="KW-1133">Transmembrane helix</keyword>
<evidence type="ECO:0000256" key="3">
    <source>
        <dbReference type="ARBA" id="ARBA00022490"/>
    </source>
</evidence>